<dbReference type="Proteomes" id="UP000019149">
    <property type="component" value="Unassembled WGS sequence"/>
</dbReference>
<name>W6U539_ECHGR</name>
<keyword evidence="1" id="KW-1133">Transmembrane helix</keyword>
<dbReference type="CTD" id="36345199"/>
<dbReference type="KEGG" id="egl:EGR_09484"/>
<evidence type="ECO:0000313" key="3">
    <source>
        <dbReference type="Proteomes" id="UP000019149"/>
    </source>
</evidence>
<organism evidence="2 3">
    <name type="scientific">Echinococcus granulosus</name>
    <name type="common">Hydatid tapeworm</name>
    <dbReference type="NCBI Taxonomy" id="6210"/>
    <lineage>
        <taxon>Eukaryota</taxon>
        <taxon>Metazoa</taxon>
        <taxon>Spiralia</taxon>
        <taxon>Lophotrochozoa</taxon>
        <taxon>Platyhelminthes</taxon>
        <taxon>Cestoda</taxon>
        <taxon>Eucestoda</taxon>
        <taxon>Cyclophyllidea</taxon>
        <taxon>Taeniidae</taxon>
        <taxon>Echinococcus</taxon>
        <taxon>Echinococcus granulosus group</taxon>
    </lineage>
</organism>
<comment type="caution">
    <text evidence="2">The sequence shown here is derived from an EMBL/GenBank/DDBJ whole genome shotgun (WGS) entry which is preliminary data.</text>
</comment>
<dbReference type="AlphaFoldDB" id="W6U539"/>
<keyword evidence="3" id="KW-1185">Reference proteome</keyword>
<evidence type="ECO:0000256" key="1">
    <source>
        <dbReference type="SAM" id="Phobius"/>
    </source>
</evidence>
<accession>W6U539</accession>
<dbReference type="EMBL" id="APAU02000149">
    <property type="protein sequence ID" value="EUB55676.1"/>
    <property type="molecule type" value="Genomic_DNA"/>
</dbReference>
<keyword evidence="1" id="KW-0472">Membrane</keyword>
<proteinExistence type="predicted"/>
<reference evidence="2 3" key="1">
    <citation type="journal article" date="2013" name="Nat. Genet.">
        <title>The genome of the hydatid tapeworm Echinococcus granulosus.</title>
        <authorList>
            <person name="Zheng H."/>
            <person name="Zhang W."/>
            <person name="Zhang L."/>
            <person name="Zhang Z."/>
            <person name="Li J."/>
            <person name="Lu G."/>
            <person name="Zhu Y."/>
            <person name="Wang Y."/>
            <person name="Huang Y."/>
            <person name="Liu J."/>
            <person name="Kang H."/>
            <person name="Chen J."/>
            <person name="Wang L."/>
            <person name="Chen A."/>
            <person name="Yu S."/>
            <person name="Gao Z."/>
            <person name="Jin L."/>
            <person name="Gu W."/>
            <person name="Wang Z."/>
            <person name="Zhao L."/>
            <person name="Shi B."/>
            <person name="Wen H."/>
            <person name="Lin R."/>
            <person name="Jones M.K."/>
            <person name="Brejova B."/>
            <person name="Vinar T."/>
            <person name="Zhao G."/>
            <person name="McManus D.P."/>
            <person name="Chen Z."/>
            <person name="Zhou Y."/>
            <person name="Wang S."/>
        </authorList>
    </citation>
    <scope>NUCLEOTIDE SEQUENCE [LARGE SCALE GENOMIC DNA]</scope>
</reference>
<gene>
    <name evidence="2" type="ORF">EGR_09484</name>
</gene>
<feature type="transmembrane region" description="Helical" evidence="1">
    <location>
        <begin position="176"/>
        <end position="193"/>
    </location>
</feature>
<sequence length="288" mass="31776">MSCNTALPTSQQDVSTLKTARLSKYFIFVPYLKDLNEIFHVASHPITFEVVYLVTDGALGAGLDNCTCGNHENSDNGGSASTITNVASIVIGTLELQLAKMLTFDDDILLSTMSYTVDVGMSMNDKSIVRHGRSVAECEGNRISLQLTAQADVEEEHQWQTVAKPITLTSTLGRNFFVVTLLSLFALIIWIGQTDEGIAADGNGLRKAFLWSVGILIPFSDFNNSFDYPLRTIKWYNNYFNYSSLLQSRPMLSTLAHIPPMRTSLGTIAIPTTADQCCTYCYFSFSPN</sequence>
<evidence type="ECO:0000313" key="2">
    <source>
        <dbReference type="EMBL" id="EUB55676.1"/>
    </source>
</evidence>
<keyword evidence="1" id="KW-0812">Transmembrane</keyword>
<feature type="transmembrane region" description="Helical" evidence="1">
    <location>
        <begin position="208"/>
        <end position="226"/>
    </location>
</feature>
<dbReference type="GeneID" id="36345199"/>
<dbReference type="RefSeq" id="XP_024346872.1">
    <property type="nucleotide sequence ID" value="XM_024498733.1"/>
</dbReference>
<protein>
    <submittedName>
        <fullName evidence="2">Uncharacterized protein</fullName>
    </submittedName>
</protein>